<feature type="region of interest" description="Disordered" evidence="1">
    <location>
        <begin position="1"/>
        <end position="38"/>
    </location>
</feature>
<feature type="transmembrane region" description="Helical" evidence="2">
    <location>
        <begin position="41"/>
        <end position="58"/>
    </location>
</feature>
<keyword evidence="2" id="KW-0812">Transmembrane</keyword>
<dbReference type="EMBL" id="CP108318">
    <property type="protein sequence ID" value="WTW60760.1"/>
    <property type="molecule type" value="Genomic_DNA"/>
</dbReference>
<protein>
    <submittedName>
        <fullName evidence="3">Uncharacterized protein</fullName>
    </submittedName>
</protein>
<organism evidence="3">
    <name type="scientific">Streptomyces sp. NBC_00003</name>
    <dbReference type="NCBI Taxonomy" id="2903608"/>
    <lineage>
        <taxon>Bacteria</taxon>
        <taxon>Bacillati</taxon>
        <taxon>Actinomycetota</taxon>
        <taxon>Actinomycetes</taxon>
        <taxon>Kitasatosporales</taxon>
        <taxon>Streptomycetaceae</taxon>
        <taxon>Streptomyces</taxon>
    </lineage>
</organism>
<feature type="compositionally biased region" description="Low complexity" evidence="1">
    <location>
        <begin position="1"/>
        <end position="13"/>
    </location>
</feature>
<accession>A0AAU2V009</accession>
<dbReference type="AlphaFoldDB" id="A0AAU2V009"/>
<proteinExistence type="predicted"/>
<reference evidence="3" key="1">
    <citation type="submission" date="2022-10" db="EMBL/GenBank/DDBJ databases">
        <title>The complete genomes of actinobacterial strains from the NBC collection.</title>
        <authorList>
            <person name="Joergensen T.S."/>
            <person name="Alvarez Arevalo M."/>
            <person name="Sterndorff E.B."/>
            <person name="Faurdal D."/>
            <person name="Vuksanovic O."/>
            <person name="Mourched A.-S."/>
            <person name="Charusanti P."/>
            <person name="Shaw S."/>
            <person name="Blin K."/>
            <person name="Weber T."/>
        </authorList>
    </citation>
    <scope>NUCLEOTIDE SEQUENCE</scope>
    <source>
        <strain evidence="3">NBC_00003</strain>
    </source>
</reference>
<keyword evidence="2" id="KW-0472">Membrane</keyword>
<evidence type="ECO:0000313" key="3">
    <source>
        <dbReference type="EMBL" id="WTW60760.1"/>
    </source>
</evidence>
<feature type="compositionally biased region" description="Basic and acidic residues" evidence="1">
    <location>
        <begin position="14"/>
        <end position="27"/>
    </location>
</feature>
<evidence type="ECO:0000256" key="1">
    <source>
        <dbReference type="SAM" id="MobiDB-lite"/>
    </source>
</evidence>
<name>A0AAU2V009_9ACTN</name>
<sequence>MQQQQWQSRQAADAARRASERGRDAHRLAQNSTRRGSSGRAISLIQLVVLIAAVVYLADHPDVRAALWGYAQHAWSHLNTLMDDARSGS</sequence>
<gene>
    <name evidence="3" type="ORF">OG549_08935</name>
</gene>
<keyword evidence="2" id="KW-1133">Transmembrane helix</keyword>
<evidence type="ECO:0000256" key="2">
    <source>
        <dbReference type="SAM" id="Phobius"/>
    </source>
</evidence>